<evidence type="ECO:0000313" key="3">
    <source>
        <dbReference type="Proteomes" id="UP000815325"/>
    </source>
</evidence>
<reference evidence="2" key="1">
    <citation type="submission" date="2017-08" db="EMBL/GenBank/DDBJ databases">
        <authorList>
            <person name="Polle J.E."/>
            <person name="Barry K."/>
            <person name="Cushman J."/>
            <person name="Schmutz J."/>
            <person name="Tran D."/>
            <person name="Hathwaick L.T."/>
            <person name="Yim W.C."/>
            <person name="Jenkins J."/>
            <person name="Mckie-Krisberg Z.M."/>
            <person name="Prochnik S."/>
            <person name="Lindquist E."/>
            <person name="Dockter R.B."/>
            <person name="Adam C."/>
            <person name="Molina H."/>
            <person name="Bunkerborg J."/>
            <person name="Jin E."/>
            <person name="Buchheim M."/>
            <person name="Magnuson J."/>
        </authorList>
    </citation>
    <scope>NUCLEOTIDE SEQUENCE</scope>
    <source>
        <strain evidence="2">CCAP 19/18</strain>
    </source>
</reference>
<dbReference type="CDD" id="cd20262">
    <property type="entry name" value="Complex1_LYR_LYRM2"/>
    <property type="match status" value="1"/>
</dbReference>
<feature type="domain" description="Complex 1 LYR protein" evidence="1">
    <location>
        <begin position="13"/>
        <end position="68"/>
    </location>
</feature>
<evidence type="ECO:0000313" key="2">
    <source>
        <dbReference type="EMBL" id="KAF5841043.1"/>
    </source>
</evidence>
<dbReference type="EMBL" id="MU069496">
    <property type="protein sequence ID" value="KAF5841043.1"/>
    <property type="molecule type" value="Genomic_DNA"/>
</dbReference>
<name>A0ABQ7H2G2_DUNSA</name>
<accession>A0ABQ7H2G2</accession>
<dbReference type="Proteomes" id="UP000815325">
    <property type="component" value="Unassembled WGS sequence"/>
</dbReference>
<dbReference type="InterPro" id="IPR045293">
    <property type="entry name" value="Complex1_LYR_LYRM2"/>
</dbReference>
<proteinExistence type="predicted"/>
<protein>
    <recommendedName>
        <fullName evidence="1">Complex 1 LYR protein domain-containing protein</fullName>
    </recommendedName>
</protein>
<dbReference type="Pfam" id="PF05347">
    <property type="entry name" value="Complex1_LYR"/>
    <property type="match status" value="1"/>
</dbReference>
<evidence type="ECO:0000259" key="1">
    <source>
        <dbReference type="Pfam" id="PF05347"/>
    </source>
</evidence>
<comment type="caution">
    <text evidence="2">The sequence shown here is derived from an EMBL/GenBank/DDBJ whole genome shotgun (WGS) entry which is preliminary data.</text>
</comment>
<keyword evidence="3" id="KW-1185">Reference proteome</keyword>
<sequence length="78" mass="9299">MSAELSFFILRSQAISLYRRYLREIRLLPQPTKGELHGEIRRGFEQHKHVRDLYAIKYNLSDGRTRLGQLQTMFAFTK</sequence>
<dbReference type="InterPro" id="IPR008011">
    <property type="entry name" value="Complex1_LYR_dom"/>
</dbReference>
<organism evidence="2 3">
    <name type="scientific">Dunaliella salina</name>
    <name type="common">Green alga</name>
    <name type="synonym">Protococcus salinus</name>
    <dbReference type="NCBI Taxonomy" id="3046"/>
    <lineage>
        <taxon>Eukaryota</taxon>
        <taxon>Viridiplantae</taxon>
        <taxon>Chlorophyta</taxon>
        <taxon>core chlorophytes</taxon>
        <taxon>Chlorophyceae</taxon>
        <taxon>CS clade</taxon>
        <taxon>Chlamydomonadales</taxon>
        <taxon>Dunaliellaceae</taxon>
        <taxon>Dunaliella</taxon>
    </lineage>
</organism>
<gene>
    <name evidence="2" type="ORF">DUNSADRAFT_14601</name>
</gene>